<dbReference type="SUPFAM" id="SSF55961">
    <property type="entry name" value="Bet v1-like"/>
    <property type="match status" value="1"/>
</dbReference>
<dbReference type="InterPro" id="IPR023393">
    <property type="entry name" value="START-like_dom_sf"/>
</dbReference>
<proteinExistence type="predicted"/>
<feature type="region of interest" description="Disordered" evidence="1">
    <location>
        <begin position="32"/>
        <end position="73"/>
    </location>
</feature>
<dbReference type="EMBL" id="CAXHTA020000017">
    <property type="protein sequence ID" value="CAL5227275.1"/>
    <property type="molecule type" value="Genomic_DNA"/>
</dbReference>
<evidence type="ECO:0000313" key="2">
    <source>
        <dbReference type="EMBL" id="CAL5227275.1"/>
    </source>
</evidence>
<evidence type="ECO:0000313" key="3">
    <source>
        <dbReference type="Proteomes" id="UP001497392"/>
    </source>
</evidence>
<accession>A0ABP1G7C7</accession>
<feature type="compositionally biased region" description="Basic and acidic residues" evidence="1">
    <location>
        <begin position="62"/>
        <end position="71"/>
    </location>
</feature>
<name>A0ABP1G7C7_9CHLO</name>
<dbReference type="Proteomes" id="UP001497392">
    <property type="component" value="Unassembled WGS sequence"/>
</dbReference>
<evidence type="ECO:0000256" key="1">
    <source>
        <dbReference type="SAM" id="MobiDB-lite"/>
    </source>
</evidence>
<keyword evidence="3" id="KW-1185">Reference proteome</keyword>
<gene>
    <name evidence="2" type="primary">g10206</name>
    <name evidence="2" type="ORF">VP750_LOCUS9181</name>
</gene>
<reference evidence="2 3" key="1">
    <citation type="submission" date="2024-06" db="EMBL/GenBank/DDBJ databases">
        <authorList>
            <person name="Kraege A."/>
            <person name="Thomma B."/>
        </authorList>
    </citation>
    <scope>NUCLEOTIDE SEQUENCE [LARGE SCALE GENOMIC DNA]</scope>
</reference>
<comment type="caution">
    <text evidence="2">The sequence shown here is derived from an EMBL/GenBank/DDBJ whole genome shotgun (WGS) entry which is preliminary data.</text>
</comment>
<organism evidence="2 3">
    <name type="scientific">Coccomyxa viridis</name>
    <dbReference type="NCBI Taxonomy" id="1274662"/>
    <lineage>
        <taxon>Eukaryota</taxon>
        <taxon>Viridiplantae</taxon>
        <taxon>Chlorophyta</taxon>
        <taxon>core chlorophytes</taxon>
        <taxon>Trebouxiophyceae</taxon>
        <taxon>Trebouxiophyceae incertae sedis</taxon>
        <taxon>Coccomyxaceae</taxon>
        <taxon>Coccomyxa</taxon>
    </lineage>
</organism>
<sequence>MSSVDKLLRDWDRDHRTIVEGLSRIPKVLQQQKLSRTEVVSKPLAPKPSGPISAPQTPPNRESYRETEEVPHIGSPLSAEGARWLKEHDPSIASACNSVKDGEVLEARTAVEAVCARHGLHRSDLQEHADLLGFDIGTIDDDAAHIKQMMQAIADDDGWTVSYNNELRVLYKHARNSKVHSVKLQAEFDAPIWHVMALMVEFDLTETWNAFMQDTTILYANLPLLTCIYGALWTPFFLFDATVKAEAFDIGLEDKSVLVRLSDIPEDELAGYELPPAHKKRRRASVGWGSCFRLEALPPTPEGKHRVRASAIAHLNPHLPFVPGFLVNFVLKVASPFGFKMMKKVLNELFKEPDSIFNKRIAMRPEVYQFCKDKTKILMKHFYGLDIDV</sequence>
<protein>
    <submittedName>
        <fullName evidence="2">G10206 protein</fullName>
    </submittedName>
</protein>
<dbReference type="Gene3D" id="3.30.530.20">
    <property type="match status" value="1"/>
</dbReference>